<evidence type="ECO:0000313" key="2">
    <source>
        <dbReference type="Proteomes" id="UP000663802"/>
    </source>
</evidence>
<keyword evidence="2" id="KW-1185">Reference proteome</keyword>
<proteinExistence type="predicted"/>
<dbReference type="EMBL" id="BMBA01000002">
    <property type="protein sequence ID" value="GFZ31674.1"/>
    <property type="molecule type" value="Genomic_DNA"/>
</dbReference>
<gene>
    <name evidence="1" type="ORF">CSC2_22000</name>
</gene>
<evidence type="ECO:0000313" key="1">
    <source>
        <dbReference type="EMBL" id="GFZ31674.1"/>
    </source>
</evidence>
<comment type="caution">
    <text evidence="1">The sequence shown here is derived from an EMBL/GenBank/DDBJ whole genome shotgun (WGS) entry which is preliminary data.</text>
</comment>
<protein>
    <submittedName>
        <fullName evidence="1">Uncharacterized protein</fullName>
    </submittedName>
</protein>
<name>A0ABQ1EA99_9CLOT</name>
<dbReference type="RefSeq" id="WP_206869976.1">
    <property type="nucleotide sequence ID" value="NZ_BMBA01000002.1"/>
</dbReference>
<dbReference type="Proteomes" id="UP000663802">
    <property type="component" value="Unassembled WGS sequence"/>
</dbReference>
<reference evidence="1 2" key="1">
    <citation type="journal article" date="2021" name="Int. J. Syst. Evol. Microbiol.">
        <title>Clostridium zeae sp. nov., isolated from corn silage.</title>
        <authorList>
            <person name="Kobayashi H."/>
            <person name="Tanizawa Y."/>
            <person name="Yagura M."/>
            <person name="Sakamoto M."/>
            <person name="Ohkuma M."/>
            <person name="Tohno M."/>
        </authorList>
    </citation>
    <scope>NUCLEOTIDE SEQUENCE [LARGE SCALE GENOMIC DNA]</scope>
    <source>
        <strain evidence="1 2">CSC2</strain>
    </source>
</reference>
<accession>A0ABQ1EA99</accession>
<sequence length="67" mass="7457">MRKLSEVEVMSLTSLLTLERDGLAVSRAVQGFINDDEIKKQAEAGILAAEGRIKGIQQFINENQIIR</sequence>
<organism evidence="1 2">
    <name type="scientific">Clostridium zeae</name>
    <dbReference type="NCBI Taxonomy" id="2759022"/>
    <lineage>
        <taxon>Bacteria</taxon>
        <taxon>Bacillati</taxon>
        <taxon>Bacillota</taxon>
        <taxon>Clostridia</taxon>
        <taxon>Eubacteriales</taxon>
        <taxon>Clostridiaceae</taxon>
        <taxon>Clostridium</taxon>
    </lineage>
</organism>